<evidence type="ECO:0000313" key="15">
    <source>
        <dbReference type="EMBL" id="SKA23032.1"/>
    </source>
</evidence>
<name>A0A1T4S497_9BACT</name>
<proteinExistence type="inferred from homology"/>
<organism evidence="15 16">
    <name type="scientific">Trichlorobacter thiogenes</name>
    <dbReference type="NCBI Taxonomy" id="115783"/>
    <lineage>
        <taxon>Bacteria</taxon>
        <taxon>Pseudomonadati</taxon>
        <taxon>Thermodesulfobacteriota</taxon>
        <taxon>Desulfuromonadia</taxon>
        <taxon>Geobacterales</taxon>
        <taxon>Geobacteraceae</taxon>
        <taxon>Trichlorobacter</taxon>
    </lineage>
</organism>
<dbReference type="EMBL" id="FUWR01000030">
    <property type="protein sequence ID" value="SKA23032.1"/>
    <property type="molecule type" value="Genomic_DNA"/>
</dbReference>
<evidence type="ECO:0000313" key="16">
    <source>
        <dbReference type="Proteomes" id="UP000190102"/>
    </source>
</evidence>
<evidence type="ECO:0000256" key="13">
    <source>
        <dbReference type="SAM" id="Phobius"/>
    </source>
</evidence>
<dbReference type="GO" id="GO:0008237">
    <property type="term" value="F:metallopeptidase activity"/>
    <property type="evidence" value="ECO:0007669"/>
    <property type="project" value="UniProtKB-KW"/>
</dbReference>
<evidence type="ECO:0000256" key="2">
    <source>
        <dbReference type="ARBA" id="ARBA00004651"/>
    </source>
</evidence>
<evidence type="ECO:0000259" key="14">
    <source>
        <dbReference type="Pfam" id="PF02163"/>
    </source>
</evidence>
<keyword evidence="8" id="KW-0378">Hydrolase</keyword>
<dbReference type="Proteomes" id="UP000190102">
    <property type="component" value="Unassembled WGS sequence"/>
</dbReference>
<sequence length="233" mass="25629">MDQVLVTISIIFVPIMFAVVCHEVAHGYVAWHFGDPTARMLGRLTLNPISHIDLMGTIIVPILLIISHVGILFGWAKPVPVVLENLRNPKRDMVWVAAAGPLTNIFIAVVSALVLRAIFLFSSLPTLGLAQAMFVKPIILMLTYSVHINLLLAVFNMFPIPPLDGGRILVGLLPHRQSVALAGLERYGFIILFLFVFVFPRLGFDFFQILIQPIITIGTSLLIGSRGSLMLGI</sequence>
<keyword evidence="16" id="KW-1185">Reference proteome</keyword>
<comment type="similarity">
    <text evidence="3">Belongs to the peptidase M50B family.</text>
</comment>
<dbReference type="AlphaFoldDB" id="A0A1T4S497"/>
<dbReference type="CDD" id="cd06158">
    <property type="entry name" value="S2P-M50_like_1"/>
    <property type="match status" value="1"/>
</dbReference>
<dbReference type="InterPro" id="IPR008915">
    <property type="entry name" value="Peptidase_M50"/>
</dbReference>
<comment type="subcellular location">
    <subcellularLocation>
        <location evidence="2">Cell membrane</location>
        <topology evidence="2">Multi-pass membrane protein</topology>
    </subcellularLocation>
</comment>
<dbReference type="GO" id="GO:0005886">
    <property type="term" value="C:plasma membrane"/>
    <property type="evidence" value="ECO:0007669"/>
    <property type="project" value="UniProtKB-SubCell"/>
</dbReference>
<dbReference type="GO" id="GO:0046872">
    <property type="term" value="F:metal ion binding"/>
    <property type="evidence" value="ECO:0007669"/>
    <property type="project" value="UniProtKB-KW"/>
</dbReference>
<keyword evidence="12 13" id="KW-0472">Membrane</keyword>
<keyword evidence="7" id="KW-0479">Metal-binding</keyword>
<gene>
    <name evidence="15" type="ORF">SAMN02745119_03240</name>
</gene>
<evidence type="ECO:0000256" key="7">
    <source>
        <dbReference type="ARBA" id="ARBA00022723"/>
    </source>
</evidence>
<dbReference type="RefSeq" id="WP_078791493.1">
    <property type="nucleotide sequence ID" value="NZ_FUWR01000030.1"/>
</dbReference>
<feature type="transmembrane region" description="Helical" evidence="13">
    <location>
        <begin position="206"/>
        <end position="224"/>
    </location>
</feature>
<keyword evidence="5 15" id="KW-0645">Protease</keyword>
<feature type="transmembrane region" description="Helical" evidence="13">
    <location>
        <begin position="6"/>
        <end position="31"/>
    </location>
</feature>
<reference evidence="16" key="1">
    <citation type="submission" date="2017-02" db="EMBL/GenBank/DDBJ databases">
        <authorList>
            <person name="Varghese N."/>
            <person name="Submissions S."/>
        </authorList>
    </citation>
    <scope>NUCLEOTIDE SEQUENCE [LARGE SCALE GENOMIC DNA]</scope>
    <source>
        <strain evidence="16">ATCC BAA-34</strain>
    </source>
</reference>
<dbReference type="InterPro" id="IPR044537">
    <property type="entry name" value="Rip2-like"/>
</dbReference>
<dbReference type="GO" id="GO:0006508">
    <property type="term" value="P:proteolysis"/>
    <property type="evidence" value="ECO:0007669"/>
    <property type="project" value="UniProtKB-KW"/>
</dbReference>
<evidence type="ECO:0000256" key="4">
    <source>
        <dbReference type="ARBA" id="ARBA00022475"/>
    </source>
</evidence>
<accession>A0A1T4S497</accession>
<evidence type="ECO:0000256" key="9">
    <source>
        <dbReference type="ARBA" id="ARBA00022833"/>
    </source>
</evidence>
<feature type="transmembrane region" description="Helical" evidence="13">
    <location>
        <begin position="133"/>
        <end position="158"/>
    </location>
</feature>
<evidence type="ECO:0000256" key="3">
    <source>
        <dbReference type="ARBA" id="ARBA00007931"/>
    </source>
</evidence>
<evidence type="ECO:0000256" key="12">
    <source>
        <dbReference type="ARBA" id="ARBA00023136"/>
    </source>
</evidence>
<keyword evidence="11" id="KW-0482">Metalloprotease</keyword>
<feature type="domain" description="Peptidase M50" evidence="14">
    <location>
        <begin position="12"/>
        <end position="178"/>
    </location>
</feature>
<evidence type="ECO:0000256" key="11">
    <source>
        <dbReference type="ARBA" id="ARBA00023049"/>
    </source>
</evidence>
<keyword evidence="10 13" id="KW-1133">Transmembrane helix</keyword>
<dbReference type="STRING" id="115783.SAMN02745119_03240"/>
<feature type="transmembrane region" description="Helical" evidence="13">
    <location>
        <begin position="52"/>
        <end position="75"/>
    </location>
</feature>
<evidence type="ECO:0000256" key="10">
    <source>
        <dbReference type="ARBA" id="ARBA00022989"/>
    </source>
</evidence>
<dbReference type="PANTHER" id="PTHR35864:SF1">
    <property type="entry name" value="ZINC METALLOPROTEASE YWHC-RELATED"/>
    <property type="match status" value="1"/>
</dbReference>
<protein>
    <submittedName>
        <fullName evidence="15">Zn-dependent protease (Includes SpoIVFB)</fullName>
    </submittedName>
</protein>
<evidence type="ECO:0000256" key="8">
    <source>
        <dbReference type="ARBA" id="ARBA00022801"/>
    </source>
</evidence>
<dbReference type="Pfam" id="PF02163">
    <property type="entry name" value="Peptidase_M50"/>
    <property type="match status" value="1"/>
</dbReference>
<evidence type="ECO:0000256" key="5">
    <source>
        <dbReference type="ARBA" id="ARBA00022670"/>
    </source>
</evidence>
<evidence type="ECO:0000256" key="6">
    <source>
        <dbReference type="ARBA" id="ARBA00022692"/>
    </source>
</evidence>
<dbReference type="PANTHER" id="PTHR35864">
    <property type="entry name" value="ZINC METALLOPROTEASE MJ0611-RELATED"/>
    <property type="match status" value="1"/>
</dbReference>
<comment type="cofactor">
    <cofactor evidence="1">
        <name>Zn(2+)</name>
        <dbReference type="ChEBI" id="CHEBI:29105"/>
    </cofactor>
</comment>
<dbReference type="InterPro" id="IPR052348">
    <property type="entry name" value="Metallopeptidase_M50B"/>
</dbReference>
<keyword evidence="9" id="KW-0862">Zinc</keyword>
<feature type="transmembrane region" description="Helical" evidence="13">
    <location>
        <begin position="95"/>
        <end position="121"/>
    </location>
</feature>
<dbReference type="OrthoDB" id="9800627at2"/>
<keyword evidence="6 13" id="KW-0812">Transmembrane</keyword>
<evidence type="ECO:0000256" key="1">
    <source>
        <dbReference type="ARBA" id="ARBA00001947"/>
    </source>
</evidence>
<keyword evidence="4" id="KW-1003">Cell membrane</keyword>
<feature type="transmembrane region" description="Helical" evidence="13">
    <location>
        <begin position="178"/>
        <end position="199"/>
    </location>
</feature>